<dbReference type="PANTHER" id="PTHR43861">
    <property type="entry name" value="TRANS-ACONITATE 2-METHYLTRANSFERASE-RELATED"/>
    <property type="match status" value="1"/>
</dbReference>
<feature type="domain" description="Methyltransferase type 11" evidence="1">
    <location>
        <begin position="40"/>
        <end position="134"/>
    </location>
</feature>
<dbReference type="SUPFAM" id="SSF53335">
    <property type="entry name" value="S-adenosyl-L-methionine-dependent methyltransferases"/>
    <property type="match status" value="1"/>
</dbReference>
<reference evidence="2 3" key="1">
    <citation type="journal article" date="2016" name="Nat. Commun.">
        <title>Thousands of microbial genomes shed light on interconnected biogeochemical processes in an aquifer system.</title>
        <authorList>
            <person name="Anantharaman K."/>
            <person name="Brown C.T."/>
            <person name="Hug L.A."/>
            <person name="Sharon I."/>
            <person name="Castelle C.J."/>
            <person name="Probst A.J."/>
            <person name="Thomas B.C."/>
            <person name="Singh A."/>
            <person name="Wilkins M.J."/>
            <person name="Karaoz U."/>
            <person name="Brodie E.L."/>
            <person name="Williams K.H."/>
            <person name="Hubbard S.S."/>
            <person name="Banfield J.F."/>
        </authorList>
    </citation>
    <scope>NUCLEOTIDE SEQUENCE [LARGE SCALE GENOMIC DNA]</scope>
</reference>
<evidence type="ECO:0000313" key="3">
    <source>
        <dbReference type="Proteomes" id="UP000176897"/>
    </source>
</evidence>
<dbReference type="Pfam" id="PF08241">
    <property type="entry name" value="Methyltransf_11"/>
    <property type="match status" value="1"/>
</dbReference>
<organism evidence="2 3">
    <name type="scientific">Candidatus Uhrbacteria bacterium RIFCSPLOWO2_01_FULL_47_24</name>
    <dbReference type="NCBI Taxonomy" id="1802401"/>
    <lineage>
        <taxon>Bacteria</taxon>
        <taxon>Candidatus Uhriibacteriota</taxon>
    </lineage>
</organism>
<evidence type="ECO:0000259" key="1">
    <source>
        <dbReference type="Pfam" id="PF08241"/>
    </source>
</evidence>
<dbReference type="InterPro" id="IPR029063">
    <property type="entry name" value="SAM-dependent_MTases_sf"/>
</dbReference>
<dbReference type="EMBL" id="MGEJ01000007">
    <property type="protein sequence ID" value="OGL81329.1"/>
    <property type="molecule type" value="Genomic_DNA"/>
</dbReference>
<sequence>MLDTPFPDKYLDDISGDPSANYFTPIWDEVCAEVSFSSILDIGCGNGLFTTALKKRFPCTLFGVDGSTYALEGAKKSGFDDVRLVKDLSSQSLPFLDGKFDMIVCKDVLEHLLDPEYLVSEMVRVVKVGGYLLVQVPNHFSLYGRLRFLFTNNIDTWHYYVDSDRWNFPHVKFYTHKDFLEMFRKYNCVLLKDFSHYFLSIPKRRYLPKALDKKISLFLTRRWPSQFAQGFTILVQKQ</sequence>
<comment type="caution">
    <text evidence="2">The sequence shown here is derived from an EMBL/GenBank/DDBJ whole genome shotgun (WGS) entry which is preliminary data.</text>
</comment>
<name>A0A1F7USV0_9BACT</name>
<proteinExistence type="predicted"/>
<protein>
    <recommendedName>
        <fullName evidence="1">Methyltransferase type 11 domain-containing protein</fullName>
    </recommendedName>
</protein>
<accession>A0A1F7USV0</accession>
<evidence type="ECO:0000313" key="2">
    <source>
        <dbReference type="EMBL" id="OGL81329.1"/>
    </source>
</evidence>
<dbReference type="GO" id="GO:0008757">
    <property type="term" value="F:S-adenosylmethionine-dependent methyltransferase activity"/>
    <property type="evidence" value="ECO:0007669"/>
    <property type="project" value="InterPro"/>
</dbReference>
<dbReference type="CDD" id="cd02440">
    <property type="entry name" value="AdoMet_MTases"/>
    <property type="match status" value="1"/>
</dbReference>
<gene>
    <name evidence="2" type="ORF">A3B21_00185</name>
</gene>
<dbReference type="AlphaFoldDB" id="A0A1F7USV0"/>
<dbReference type="InterPro" id="IPR013216">
    <property type="entry name" value="Methyltransf_11"/>
</dbReference>
<dbReference type="STRING" id="1802401.A3B21_00185"/>
<dbReference type="Proteomes" id="UP000176897">
    <property type="component" value="Unassembled WGS sequence"/>
</dbReference>
<dbReference type="Gene3D" id="3.40.50.150">
    <property type="entry name" value="Vaccinia Virus protein VP39"/>
    <property type="match status" value="1"/>
</dbReference>